<name>A0A087UNI5_STEMI</name>
<protein>
    <submittedName>
        <fullName evidence="3">Uncharacterized protein</fullName>
    </submittedName>
</protein>
<evidence type="ECO:0000256" key="1">
    <source>
        <dbReference type="SAM" id="MobiDB-lite"/>
    </source>
</evidence>
<dbReference type="AlphaFoldDB" id="A0A087UNI5"/>
<feature type="non-terminal residue" evidence="3">
    <location>
        <position position="125"/>
    </location>
</feature>
<sequence>MKHLPLNLAVTAALFLLLPDVSAVVSKRCQSVCNRSDGQEFCQRCRMRVPMRFGKRAEPIRGDVAGQKKLMQQLTEDDDEDSRFEVPNHPQTEKENMRAEARLLLNSMRTFISDLEEWDREQYDR</sequence>
<proteinExistence type="predicted"/>
<reference evidence="3 4" key="1">
    <citation type="submission" date="2013-11" db="EMBL/GenBank/DDBJ databases">
        <title>Genome sequencing of Stegodyphus mimosarum.</title>
        <authorList>
            <person name="Bechsgaard J."/>
        </authorList>
    </citation>
    <scope>NUCLEOTIDE SEQUENCE [LARGE SCALE GENOMIC DNA]</scope>
</reference>
<dbReference type="EMBL" id="KK120743">
    <property type="protein sequence ID" value="KFM78924.1"/>
    <property type="molecule type" value="Genomic_DNA"/>
</dbReference>
<feature type="chain" id="PRO_5001830757" evidence="2">
    <location>
        <begin position="24"/>
        <end position="125"/>
    </location>
</feature>
<keyword evidence="4" id="KW-1185">Reference proteome</keyword>
<evidence type="ECO:0000256" key="2">
    <source>
        <dbReference type="SAM" id="SignalP"/>
    </source>
</evidence>
<accession>A0A087UNI5</accession>
<feature type="compositionally biased region" description="Basic and acidic residues" evidence="1">
    <location>
        <begin position="83"/>
        <end position="95"/>
    </location>
</feature>
<feature type="region of interest" description="Disordered" evidence="1">
    <location>
        <begin position="74"/>
        <end position="95"/>
    </location>
</feature>
<dbReference type="Proteomes" id="UP000054359">
    <property type="component" value="Unassembled WGS sequence"/>
</dbReference>
<dbReference type="OrthoDB" id="6426406at2759"/>
<evidence type="ECO:0000313" key="4">
    <source>
        <dbReference type="Proteomes" id="UP000054359"/>
    </source>
</evidence>
<evidence type="ECO:0000313" key="3">
    <source>
        <dbReference type="EMBL" id="KFM78924.1"/>
    </source>
</evidence>
<gene>
    <name evidence="3" type="ORF">X975_16463</name>
</gene>
<feature type="signal peptide" evidence="2">
    <location>
        <begin position="1"/>
        <end position="23"/>
    </location>
</feature>
<organism evidence="3 4">
    <name type="scientific">Stegodyphus mimosarum</name>
    <name type="common">African social velvet spider</name>
    <dbReference type="NCBI Taxonomy" id="407821"/>
    <lineage>
        <taxon>Eukaryota</taxon>
        <taxon>Metazoa</taxon>
        <taxon>Ecdysozoa</taxon>
        <taxon>Arthropoda</taxon>
        <taxon>Chelicerata</taxon>
        <taxon>Arachnida</taxon>
        <taxon>Araneae</taxon>
        <taxon>Araneomorphae</taxon>
        <taxon>Entelegynae</taxon>
        <taxon>Eresoidea</taxon>
        <taxon>Eresidae</taxon>
        <taxon>Stegodyphus</taxon>
    </lineage>
</organism>
<keyword evidence="2" id="KW-0732">Signal</keyword>